<keyword evidence="4" id="KW-0206">Cytoskeleton</keyword>
<dbReference type="AlphaFoldDB" id="A0A914HD60"/>
<evidence type="ECO:0000256" key="3">
    <source>
        <dbReference type="ARBA" id="ARBA00023002"/>
    </source>
</evidence>
<dbReference type="GO" id="GO:0008017">
    <property type="term" value="F:microtubule binding"/>
    <property type="evidence" value="ECO:0007669"/>
    <property type="project" value="InterPro"/>
</dbReference>
<dbReference type="InterPro" id="IPR018159">
    <property type="entry name" value="Spectrin/alpha-actinin"/>
</dbReference>
<keyword evidence="3" id="KW-0560">Oxidoreductase</keyword>
<dbReference type="InterPro" id="IPR036534">
    <property type="entry name" value="GAR_dom_sf"/>
</dbReference>
<dbReference type="PANTHER" id="PTHR24322:SF742">
    <property type="entry name" value="PROTEIN DHS-3"/>
    <property type="match status" value="1"/>
</dbReference>
<evidence type="ECO:0000259" key="5">
    <source>
        <dbReference type="PROSITE" id="PS51460"/>
    </source>
</evidence>
<dbReference type="Gene3D" id="3.30.920.20">
    <property type="entry name" value="Gas2-like domain"/>
    <property type="match status" value="1"/>
</dbReference>
<dbReference type="SUPFAM" id="SSF47473">
    <property type="entry name" value="EF-hand"/>
    <property type="match status" value="1"/>
</dbReference>
<dbReference type="Proteomes" id="UP000887572">
    <property type="component" value="Unplaced"/>
</dbReference>
<dbReference type="PRINTS" id="PR00081">
    <property type="entry name" value="GDHRDH"/>
</dbReference>
<keyword evidence="6" id="KW-1185">Reference proteome</keyword>
<dbReference type="InterPro" id="IPR020904">
    <property type="entry name" value="Sc_DH/Rdtase_CS"/>
</dbReference>
<dbReference type="PROSITE" id="PS00061">
    <property type="entry name" value="ADH_SHORT"/>
    <property type="match status" value="1"/>
</dbReference>
<protein>
    <submittedName>
        <fullName evidence="7">GAR domain-containing protein</fullName>
    </submittedName>
</protein>
<dbReference type="GO" id="GO:0016616">
    <property type="term" value="F:oxidoreductase activity, acting on the CH-OH group of donors, NAD or NADP as acceptor"/>
    <property type="evidence" value="ECO:0007669"/>
    <property type="project" value="TreeGrafter"/>
</dbReference>
<accession>A0A914HD60</accession>
<dbReference type="Gene3D" id="1.20.58.60">
    <property type="match status" value="4"/>
</dbReference>
<feature type="domain" description="GAR" evidence="5">
    <location>
        <begin position="893"/>
        <end position="976"/>
    </location>
</feature>
<dbReference type="SUPFAM" id="SSF143575">
    <property type="entry name" value="GAS2 domain-like"/>
    <property type="match status" value="1"/>
</dbReference>
<dbReference type="PANTHER" id="PTHR24322">
    <property type="entry name" value="PKSB"/>
    <property type="match status" value="1"/>
</dbReference>
<dbReference type="Pfam" id="PF00106">
    <property type="entry name" value="adh_short"/>
    <property type="match status" value="1"/>
</dbReference>
<evidence type="ECO:0000256" key="1">
    <source>
        <dbReference type="ARBA" id="ARBA00004245"/>
    </source>
</evidence>
<dbReference type="Pfam" id="PF02187">
    <property type="entry name" value="GAS2"/>
    <property type="match status" value="1"/>
</dbReference>
<evidence type="ECO:0000313" key="6">
    <source>
        <dbReference type="Proteomes" id="UP000887572"/>
    </source>
</evidence>
<dbReference type="GO" id="GO:0005856">
    <property type="term" value="C:cytoskeleton"/>
    <property type="evidence" value="ECO:0007669"/>
    <property type="project" value="UniProtKB-SubCell"/>
</dbReference>
<evidence type="ECO:0000256" key="4">
    <source>
        <dbReference type="ARBA" id="ARBA00023212"/>
    </source>
</evidence>
<evidence type="ECO:0000313" key="7">
    <source>
        <dbReference type="WBParaSite" id="Gr19_v10_g15534.t1"/>
    </source>
</evidence>
<dbReference type="SUPFAM" id="SSF46966">
    <property type="entry name" value="Spectrin repeat"/>
    <property type="match status" value="4"/>
</dbReference>
<dbReference type="CDD" id="cd00176">
    <property type="entry name" value="SPEC"/>
    <property type="match status" value="3"/>
</dbReference>
<dbReference type="Gene3D" id="3.40.50.720">
    <property type="entry name" value="NAD(P)-binding Rossmann-like Domain"/>
    <property type="match status" value="1"/>
</dbReference>
<proteinExistence type="predicted"/>
<dbReference type="InterPro" id="IPR036291">
    <property type="entry name" value="NAD(P)-bd_dom_sf"/>
</dbReference>
<organism evidence="6 7">
    <name type="scientific">Globodera rostochiensis</name>
    <name type="common">Golden nematode worm</name>
    <name type="synonym">Heterodera rostochiensis</name>
    <dbReference type="NCBI Taxonomy" id="31243"/>
    <lineage>
        <taxon>Eukaryota</taxon>
        <taxon>Metazoa</taxon>
        <taxon>Ecdysozoa</taxon>
        <taxon>Nematoda</taxon>
        <taxon>Chromadorea</taxon>
        <taxon>Rhabditida</taxon>
        <taxon>Tylenchina</taxon>
        <taxon>Tylenchomorpha</taxon>
        <taxon>Tylenchoidea</taxon>
        <taxon>Heteroderidae</taxon>
        <taxon>Heteroderinae</taxon>
        <taxon>Globodera</taxon>
    </lineage>
</organism>
<keyword evidence="2" id="KW-0963">Cytoplasm</keyword>
<dbReference type="PROSITE" id="PS51460">
    <property type="entry name" value="GAR"/>
    <property type="match status" value="1"/>
</dbReference>
<reference evidence="7" key="1">
    <citation type="submission" date="2022-11" db="UniProtKB">
        <authorList>
            <consortium name="WormBaseParasite"/>
        </authorList>
    </citation>
    <scope>IDENTIFICATION</scope>
</reference>
<dbReference type="InterPro" id="IPR011992">
    <property type="entry name" value="EF-hand-dom_pair"/>
</dbReference>
<dbReference type="WBParaSite" id="Gr19_v10_g15534.t1">
    <property type="protein sequence ID" value="Gr19_v10_g15534.t1"/>
    <property type="gene ID" value="Gr19_v10_g15534"/>
</dbReference>
<dbReference type="SUPFAM" id="SSF51735">
    <property type="entry name" value="NAD(P)-binding Rossmann-fold domains"/>
    <property type="match status" value="1"/>
</dbReference>
<name>A0A914HD60_GLORO</name>
<dbReference type="InterPro" id="IPR002347">
    <property type="entry name" value="SDR_fam"/>
</dbReference>
<dbReference type="SMART" id="SM00150">
    <property type="entry name" value="SPEC"/>
    <property type="match status" value="3"/>
</dbReference>
<dbReference type="CDD" id="cd05339">
    <property type="entry name" value="17beta-HSDXI-like_SDR_c"/>
    <property type="match status" value="1"/>
</dbReference>
<comment type="subcellular location">
    <subcellularLocation>
        <location evidence="1">Cytoplasm</location>
        <location evidence="1">Cytoskeleton</location>
    </subcellularLocation>
</comment>
<evidence type="ECO:0000256" key="2">
    <source>
        <dbReference type="ARBA" id="ARBA00022490"/>
    </source>
</evidence>
<dbReference type="InterPro" id="IPR003108">
    <property type="entry name" value="GAR_dom"/>
</dbReference>
<sequence>MSFFNGFIRLLHALCEAVYYWWIGALKAIPILHIFPRKSLKGQIVLITGSGSGIGRLMAIKFGKLGSKIVLWDVNERLNAETKMALDELDIESFAYTIDLSDRKAIYAVAERVKQEVGDPDVLVNKQCWHCTMAVNCTSMFFTVKAFLPAMIEQRRGHIVNVASLAGVAGINGLADYCASKFGTVGFSEALRLELIELGVPITVTTVCTYYINTGMFDGVRSYTNCTRGHLDQQDPQSLLGQQAEKAWVQLERARSEANTRSDDLTKWAVWLNDLMTELRSNRPIGGLPDTAMAQLDEFRIVQADVEQRRPQMDECLSRLEEQLAATSAGTDAGAGAAAGGEWLVGQHKKLRAVWTLVQQKLAERDSRLRKALEEALKLALGMQEMHDWLHGAEEHLAMAPTISKMVEPLGDQLAHHQAFHAEMMGKSELMKELNERLKTLTMALDESRLFFDSRRELLRWTDEQQRWLHDREAENSACGTGEHIREALADQREFAKGIQRKTGVYDDVRRRGGALEEHAPLGEKLQLVDANEELDRRWETLTRDALRRQRSLEEALIQSGKFDEVLAELLDWLATVLPPLEAELHAGNHLGDVDTLHTLVKGHHEPSEQSNTRKDNVEKVRERAQRMVEASTGHRHSGRTPHSVLKKAVDLGELMHDLGTALQDIEARLRRRPALCWDEKSVLAEQLQLDQLRHEITGRLPELEKVLELAKELQRNAHPRAEAPLRELVRGMGTRWELLDQLIGDRAEKLRTRLDEIRQHEQNLNELLGFVEEKQGQLELMRDCSDEGQLSRLGTLMGEQQMFEKYEQKLKERRADLEELERLKGFTFDEWRERYLAWNDHGKARVSDLFRRIDKSGTGMVPRKLFIDGILASKFSTTELEMARVADEFDKGHGLIASREFMNALRLTPKRCVDCSMHLCPLQHISSDKDRVQYGFGFGGSMKRMVRILRSTVMVRVGGGWEALDGFLAKHDPCRAKGRINVDLLRLVPDDHLRPSGAVDRMEMFTRRKNSSGGSPSTTSSAREVEKLLGYSPGQPGPIMKVREKTERSMAMFRRPVAGDGAVLAQQRRGCDHSIIDDVYGSSRIPRPTNLELGSNQFVVPQGEQQHWQWSEHAVGHLNRARRRHRVHKTIDE</sequence>
<dbReference type="GO" id="GO:0005811">
    <property type="term" value="C:lipid droplet"/>
    <property type="evidence" value="ECO:0007669"/>
    <property type="project" value="TreeGrafter"/>
</dbReference>
<dbReference type="SMART" id="SM00243">
    <property type="entry name" value="GAS2"/>
    <property type="match status" value="1"/>
</dbReference>